<sequence length="345" mass="37389">MLASQGSTKTISPPTLFASHLESEALKANTTNFTIPCSNRFSPLARQDLESPRLTPVTLSHMESAPLQDDLLALVSSLKNEVGELKSLLLEITTLLKSKHLPLTCKPKPNPVTTKHPLVKGILSTGPLPSPASAAGPMEMQCLYSRYVPPSESNTSLSSNVLFKWDTTKAFCRNPYLINNNYIYMCNVPSLPPNTREDKASLVNKVLHWLRHIRACGSVIHDDVLSAERVNGLPGSWDFIKLNLKNPHLVTGLLDMEAPNTNRKSSAIFLSDSHPSAGHMQLNPSSRTANLALSRSADYQDSRPLGHQAFKGTPSDSAPTTSAGPVLSGQTACKLDFQGATSDID</sequence>
<evidence type="ECO:0000313" key="3">
    <source>
        <dbReference type="Proteomes" id="UP001066276"/>
    </source>
</evidence>
<organism evidence="2 3">
    <name type="scientific">Pleurodeles waltl</name>
    <name type="common">Iberian ribbed newt</name>
    <dbReference type="NCBI Taxonomy" id="8319"/>
    <lineage>
        <taxon>Eukaryota</taxon>
        <taxon>Metazoa</taxon>
        <taxon>Chordata</taxon>
        <taxon>Craniata</taxon>
        <taxon>Vertebrata</taxon>
        <taxon>Euteleostomi</taxon>
        <taxon>Amphibia</taxon>
        <taxon>Batrachia</taxon>
        <taxon>Caudata</taxon>
        <taxon>Salamandroidea</taxon>
        <taxon>Salamandridae</taxon>
        <taxon>Pleurodelinae</taxon>
        <taxon>Pleurodeles</taxon>
    </lineage>
</organism>
<keyword evidence="3" id="KW-1185">Reference proteome</keyword>
<reference evidence="2" key="1">
    <citation type="journal article" date="2022" name="bioRxiv">
        <title>Sequencing and chromosome-scale assembly of the giantPleurodeles waltlgenome.</title>
        <authorList>
            <person name="Brown T."/>
            <person name="Elewa A."/>
            <person name="Iarovenko S."/>
            <person name="Subramanian E."/>
            <person name="Araus A.J."/>
            <person name="Petzold A."/>
            <person name="Susuki M."/>
            <person name="Suzuki K.-i.T."/>
            <person name="Hayashi T."/>
            <person name="Toyoda A."/>
            <person name="Oliveira C."/>
            <person name="Osipova E."/>
            <person name="Leigh N.D."/>
            <person name="Simon A."/>
            <person name="Yun M.H."/>
        </authorList>
    </citation>
    <scope>NUCLEOTIDE SEQUENCE</scope>
    <source>
        <strain evidence="2">20211129_DDA</strain>
        <tissue evidence="2">Liver</tissue>
    </source>
</reference>
<dbReference type="AlphaFoldDB" id="A0AAV7RPZ4"/>
<proteinExistence type="predicted"/>
<gene>
    <name evidence="2" type="ORF">NDU88_006605</name>
</gene>
<evidence type="ECO:0000313" key="2">
    <source>
        <dbReference type="EMBL" id="KAJ1153847.1"/>
    </source>
</evidence>
<comment type="caution">
    <text evidence="2">The sequence shown here is derived from an EMBL/GenBank/DDBJ whole genome shotgun (WGS) entry which is preliminary data.</text>
</comment>
<feature type="compositionally biased region" description="Polar residues" evidence="1">
    <location>
        <begin position="314"/>
        <end position="328"/>
    </location>
</feature>
<accession>A0AAV7RPZ4</accession>
<dbReference type="Proteomes" id="UP001066276">
    <property type="component" value="Chromosome 5"/>
</dbReference>
<name>A0AAV7RPZ4_PLEWA</name>
<evidence type="ECO:0000256" key="1">
    <source>
        <dbReference type="SAM" id="MobiDB-lite"/>
    </source>
</evidence>
<protein>
    <submittedName>
        <fullName evidence="2">Uncharacterized protein</fullName>
    </submittedName>
</protein>
<dbReference type="EMBL" id="JANPWB010000009">
    <property type="protein sequence ID" value="KAJ1153847.1"/>
    <property type="molecule type" value="Genomic_DNA"/>
</dbReference>
<feature type="region of interest" description="Disordered" evidence="1">
    <location>
        <begin position="295"/>
        <end position="328"/>
    </location>
</feature>